<dbReference type="PANTHER" id="PTHR47959:SF13">
    <property type="entry name" value="ATP-DEPENDENT RNA HELICASE RHLE"/>
    <property type="match status" value="1"/>
</dbReference>
<evidence type="ECO:0000259" key="8">
    <source>
        <dbReference type="PROSITE" id="PS51192"/>
    </source>
</evidence>
<dbReference type="InterPro" id="IPR027417">
    <property type="entry name" value="P-loop_NTPase"/>
</dbReference>
<dbReference type="AlphaFoldDB" id="A0A9D1L006"/>
<keyword evidence="1 7" id="KW-0547">Nucleotide-binding</keyword>
<dbReference type="SMART" id="SM00487">
    <property type="entry name" value="DEXDc"/>
    <property type="match status" value="1"/>
</dbReference>
<evidence type="ECO:0000256" key="5">
    <source>
        <dbReference type="ARBA" id="ARBA00038437"/>
    </source>
</evidence>
<feature type="domain" description="Helicase ATP-binding" evidence="8">
    <location>
        <begin position="35"/>
        <end position="205"/>
    </location>
</feature>
<proteinExistence type="inferred from homology"/>
<evidence type="ECO:0000256" key="6">
    <source>
        <dbReference type="PROSITE-ProRule" id="PRU00552"/>
    </source>
</evidence>
<dbReference type="GO" id="GO:0005524">
    <property type="term" value="F:ATP binding"/>
    <property type="evidence" value="ECO:0007669"/>
    <property type="project" value="UniProtKB-KW"/>
</dbReference>
<reference evidence="11" key="1">
    <citation type="submission" date="2020-10" db="EMBL/GenBank/DDBJ databases">
        <authorList>
            <person name="Gilroy R."/>
        </authorList>
    </citation>
    <scope>NUCLEOTIDE SEQUENCE</scope>
    <source>
        <strain evidence="11">CHK195-11698</strain>
    </source>
</reference>
<dbReference type="Pfam" id="PF00271">
    <property type="entry name" value="Helicase_C"/>
    <property type="match status" value="1"/>
</dbReference>
<dbReference type="SMART" id="SM00490">
    <property type="entry name" value="HELICc"/>
    <property type="match status" value="1"/>
</dbReference>
<evidence type="ECO:0000259" key="10">
    <source>
        <dbReference type="PROSITE" id="PS51195"/>
    </source>
</evidence>
<organism evidence="11 12">
    <name type="scientific">Candidatus Fimiplasma intestinipullorum</name>
    <dbReference type="NCBI Taxonomy" id="2840825"/>
    <lineage>
        <taxon>Bacteria</taxon>
        <taxon>Bacillati</taxon>
        <taxon>Bacillota</taxon>
        <taxon>Clostridia</taxon>
        <taxon>Eubacteriales</taxon>
        <taxon>Candidatus Fimiplasma</taxon>
    </lineage>
</organism>
<evidence type="ECO:0000256" key="1">
    <source>
        <dbReference type="ARBA" id="ARBA00022741"/>
    </source>
</evidence>
<dbReference type="PROSITE" id="PS51192">
    <property type="entry name" value="HELICASE_ATP_BIND_1"/>
    <property type="match status" value="1"/>
</dbReference>
<dbReference type="CDD" id="cd18787">
    <property type="entry name" value="SF2_C_DEAD"/>
    <property type="match status" value="1"/>
</dbReference>
<dbReference type="InterPro" id="IPR014001">
    <property type="entry name" value="Helicase_ATP-bd"/>
</dbReference>
<evidence type="ECO:0000259" key="9">
    <source>
        <dbReference type="PROSITE" id="PS51194"/>
    </source>
</evidence>
<feature type="short sequence motif" description="Q motif" evidence="6">
    <location>
        <begin position="4"/>
        <end position="32"/>
    </location>
</feature>
<sequence length="527" mass="59276">MIVKSFDELGLNERVLDAIYALGFERPSPIQQAAIPVLLEGKDVIGQAQTGTGKTLAFASVVLSRLEHKQRQVQAIILSPTRELALQIEEEFEKIGRFTSLKSTVVYGGSSIEKQIRAIKSGADIVVGTPGRVLDLMRRQVLDLGQVNYAILDEADEMLNMGFAEDIQAILEETNSQRQTLLFSATMPPAIMKIAERYMRPDMQKITIAQKSRTASTVEQYYFEVRPHERYEALCRLIDANPMESVIIFCRTKKGVDELVSAMSKSGYHAEGMHGDLSQELRLETLRRFKSRQLTFLVATDVAARGIDVENVSHVINYDLPQDVEAYVHRIGRTGRASRKGIAYSLVTPRERPLLKDIERINRTHIEQANLPTLKNILKHKEEVVLEEVYDAIGSGLHKNYKQQLQQLDQADLINVASALFYLQTQSHTGFAYDKEMIGVPKTVGAVYLDLGKNYHTTIAAVVRFLIETVKVKKEDIGRVDLQNRAILVELTSQQALKNVLKNAPDKKFAGRKVRVSEKTKGRQSSR</sequence>
<comment type="caution">
    <text evidence="11">The sequence shown here is derived from an EMBL/GenBank/DDBJ whole genome shotgun (WGS) entry which is preliminary data.</text>
</comment>
<dbReference type="InterPro" id="IPR001650">
    <property type="entry name" value="Helicase_C-like"/>
</dbReference>
<dbReference type="GO" id="GO:0003724">
    <property type="term" value="F:RNA helicase activity"/>
    <property type="evidence" value="ECO:0007669"/>
    <property type="project" value="InterPro"/>
</dbReference>
<evidence type="ECO:0000256" key="4">
    <source>
        <dbReference type="ARBA" id="ARBA00022840"/>
    </source>
</evidence>
<dbReference type="EMBL" id="DVMJ01000073">
    <property type="protein sequence ID" value="HIU14128.1"/>
    <property type="molecule type" value="Genomic_DNA"/>
</dbReference>
<dbReference type="GO" id="GO:0005829">
    <property type="term" value="C:cytosol"/>
    <property type="evidence" value="ECO:0007669"/>
    <property type="project" value="TreeGrafter"/>
</dbReference>
<dbReference type="PANTHER" id="PTHR47959">
    <property type="entry name" value="ATP-DEPENDENT RNA HELICASE RHLE-RELATED"/>
    <property type="match status" value="1"/>
</dbReference>
<dbReference type="SUPFAM" id="SSF52540">
    <property type="entry name" value="P-loop containing nucleoside triphosphate hydrolases"/>
    <property type="match status" value="1"/>
</dbReference>
<dbReference type="InterPro" id="IPR011545">
    <property type="entry name" value="DEAD/DEAH_box_helicase_dom"/>
</dbReference>
<comment type="similarity">
    <text evidence="5 7">Belongs to the DEAD box helicase family.</text>
</comment>
<dbReference type="InterPro" id="IPR012677">
    <property type="entry name" value="Nucleotide-bd_a/b_plait_sf"/>
</dbReference>
<evidence type="ECO:0000313" key="12">
    <source>
        <dbReference type="Proteomes" id="UP000824175"/>
    </source>
</evidence>
<dbReference type="Gene3D" id="3.40.50.300">
    <property type="entry name" value="P-loop containing nucleotide triphosphate hydrolases"/>
    <property type="match status" value="2"/>
</dbReference>
<dbReference type="PROSITE" id="PS00039">
    <property type="entry name" value="DEAD_ATP_HELICASE"/>
    <property type="match status" value="1"/>
</dbReference>
<dbReference type="GO" id="GO:0003676">
    <property type="term" value="F:nucleic acid binding"/>
    <property type="evidence" value="ECO:0007669"/>
    <property type="project" value="InterPro"/>
</dbReference>
<dbReference type="Proteomes" id="UP000824175">
    <property type="component" value="Unassembled WGS sequence"/>
</dbReference>
<dbReference type="PROSITE" id="PS51195">
    <property type="entry name" value="Q_MOTIF"/>
    <property type="match status" value="1"/>
</dbReference>
<name>A0A9D1L006_9FIRM</name>
<evidence type="ECO:0000313" key="11">
    <source>
        <dbReference type="EMBL" id="HIU14128.1"/>
    </source>
</evidence>
<dbReference type="InterPro" id="IPR014014">
    <property type="entry name" value="RNA_helicase_DEAD_Q_motif"/>
</dbReference>
<dbReference type="PROSITE" id="PS51194">
    <property type="entry name" value="HELICASE_CTER"/>
    <property type="match status" value="1"/>
</dbReference>
<keyword evidence="2 7" id="KW-0378">Hydrolase</keyword>
<evidence type="ECO:0000256" key="3">
    <source>
        <dbReference type="ARBA" id="ARBA00022806"/>
    </source>
</evidence>
<dbReference type="Pfam" id="PF03880">
    <property type="entry name" value="DbpA"/>
    <property type="match status" value="1"/>
</dbReference>
<feature type="domain" description="DEAD-box RNA helicase Q" evidence="10">
    <location>
        <begin position="4"/>
        <end position="32"/>
    </location>
</feature>
<evidence type="ECO:0000256" key="7">
    <source>
        <dbReference type="RuleBase" id="RU000492"/>
    </source>
</evidence>
<accession>A0A9D1L006</accession>
<dbReference type="CDD" id="cd00268">
    <property type="entry name" value="DEADc"/>
    <property type="match status" value="1"/>
</dbReference>
<keyword evidence="4 7" id="KW-0067">ATP-binding</keyword>
<dbReference type="InterPro" id="IPR005580">
    <property type="entry name" value="DbpA/CsdA_RNA-bd_dom"/>
</dbReference>
<keyword evidence="3 7" id="KW-0347">Helicase</keyword>
<evidence type="ECO:0000256" key="2">
    <source>
        <dbReference type="ARBA" id="ARBA00022801"/>
    </source>
</evidence>
<reference evidence="11" key="2">
    <citation type="journal article" date="2021" name="PeerJ">
        <title>Extensive microbial diversity within the chicken gut microbiome revealed by metagenomics and culture.</title>
        <authorList>
            <person name="Gilroy R."/>
            <person name="Ravi A."/>
            <person name="Getino M."/>
            <person name="Pursley I."/>
            <person name="Horton D.L."/>
            <person name="Alikhan N.F."/>
            <person name="Baker D."/>
            <person name="Gharbi K."/>
            <person name="Hall N."/>
            <person name="Watson M."/>
            <person name="Adriaenssens E.M."/>
            <person name="Foster-Nyarko E."/>
            <person name="Jarju S."/>
            <person name="Secka A."/>
            <person name="Antonio M."/>
            <person name="Oren A."/>
            <person name="Chaudhuri R.R."/>
            <person name="La Ragione R."/>
            <person name="Hildebrand F."/>
            <person name="Pallen M.J."/>
        </authorList>
    </citation>
    <scope>NUCLEOTIDE SEQUENCE</scope>
    <source>
        <strain evidence="11">CHK195-11698</strain>
    </source>
</reference>
<dbReference type="Gene3D" id="3.30.70.330">
    <property type="match status" value="1"/>
</dbReference>
<dbReference type="InterPro" id="IPR044742">
    <property type="entry name" value="DEAD/DEAH_RhlB"/>
</dbReference>
<dbReference type="Pfam" id="PF00270">
    <property type="entry name" value="DEAD"/>
    <property type="match status" value="1"/>
</dbReference>
<feature type="domain" description="Helicase C-terminal" evidence="9">
    <location>
        <begin position="217"/>
        <end position="377"/>
    </location>
</feature>
<protein>
    <submittedName>
        <fullName evidence="11">DEAD/DEAH box helicase</fullName>
    </submittedName>
</protein>
<gene>
    <name evidence="11" type="ORF">IAD15_08680</name>
</gene>
<dbReference type="InterPro" id="IPR050079">
    <property type="entry name" value="DEAD_box_RNA_helicase"/>
</dbReference>
<dbReference type="InterPro" id="IPR000629">
    <property type="entry name" value="RNA-helicase_DEAD-box_CS"/>
</dbReference>
<dbReference type="GO" id="GO:0016787">
    <property type="term" value="F:hydrolase activity"/>
    <property type="evidence" value="ECO:0007669"/>
    <property type="project" value="UniProtKB-KW"/>
</dbReference>